<gene>
    <name evidence="2" type="ORF">I603_1173</name>
</gene>
<comment type="caution">
    <text evidence="2">The sequence shown here is derived from an EMBL/GenBank/DDBJ whole genome shotgun (WGS) entry which is preliminary data.</text>
</comment>
<keyword evidence="2" id="KW-0346">Stress response</keyword>
<dbReference type="STRING" id="1300349.I603_1173"/>
<dbReference type="AlphaFoldDB" id="A0A1A7BKN4"/>
<dbReference type="Pfam" id="PF13211">
    <property type="entry name" value="DUF4019"/>
    <property type="match status" value="1"/>
</dbReference>
<organism evidence="2 3">
    <name type="scientific">Erythrobacter dokdonensis DSW-74</name>
    <dbReference type="NCBI Taxonomy" id="1300349"/>
    <lineage>
        <taxon>Bacteria</taxon>
        <taxon>Pseudomonadati</taxon>
        <taxon>Pseudomonadota</taxon>
        <taxon>Alphaproteobacteria</taxon>
        <taxon>Sphingomonadales</taxon>
        <taxon>Erythrobacteraceae</taxon>
        <taxon>Erythrobacter/Porphyrobacter group</taxon>
        <taxon>Erythrobacter</taxon>
    </lineage>
</organism>
<evidence type="ECO:0000256" key="1">
    <source>
        <dbReference type="SAM" id="SignalP"/>
    </source>
</evidence>
<evidence type="ECO:0000313" key="2">
    <source>
        <dbReference type="EMBL" id="OBV11730.1"/>
    </source>
</evidence>
<dbReference type="RefSeq" id="WP_068863006.1">
    <property type="nucleotide sequence ID" value="NZ_LZYB01000002.1"/>
</dbReference>
<dbReference type="Proteomes" id="UP000092484">
    <property type="component" value="Unassembled WGS sequence"/>
</dbReference>
<keyword evidence="1" id="KW-0732">Signal</keyword>
<sequence>MIVRLAALALALSVSSAVAAQQTMREVNITQGSSPGWIPSEELEAEALATWQRFNELVETGDYDAAYAMIGEGLRAKYSPERFREDRTQAAADRGALVLSNRVKITWTKDSPGVPYPGTFVAIDASAAFAKANRMCGYTILHQAPGAKGFKVTRFEENVMGNANFAQIAASHSELQAVLVWRMLARNCPNYVPEPLPDTLAQGIEYGSVAEARAAVSAKEGIETKIENGWTVIAHQPSYSVWSFAPEGALTYPAVIKRWVEPVGEKGSRAMMAMRCEANKLACDALFDEMALRNGFTQAAFE</sequence>
<accession>A0A1A7BKN4</accession>
<feature type="signal peptide" evidence="1">
    <location>
        <begin position="1"/>
        <end position="19"/>
    </location>
</feature>
<name>A0A1A7BKN4_9SPHN</name>
<feature type="chain" id="PRO_5008355113" evidence="1">
    <location>
        <begin position="20"/>
        <end position="302"/>
    </location>
</feature>
<proteinExistence type="predicted"/>
<evidence type="ECO:0000313" key="3">
    <source>
        <dbReference type="Proteomes" id="UP000092484"/>
    </source>
</evidence>
<reference evidence="2 3" key="1">
    <citation type="submission" date="2016-06" db="EMBL/GenBank/DDBJ databases">
        <title>Genome sequence of Porphyrobacter dokdonensis DSW-74.</title>
        <authorList>
            <person name="Kim J.F."/>
            <person name="Song J.Y."/>
        </authorList>
    </citation>
    <scope>NUCLEOTIDE SEQUENCE [LARGE SCALE GENOMIC DNA]</scope>
    <source>
        <strain evidence="2 3">DSW-74</strain>
    </source>
</reference>
<protein>
    <submittedName>
        <fullName evidence="2">Heat shock protein DnaJ-like protein</fullName>
    </submittedName>
</protein>
<dbReference type="InterPro" id="IPR025091">
    <property type="entry name" value="DUF4019"/>
</dbReference>
<keyword evidence="3" id="KW-1185">Reference proteome</keyword>
<dbReference type="EMBL" id="LZYB01000002">
    <property type="protein sequence ID" value="OBV11730.1"/>
    <property type="molecule type" value="Genomic_DNA"/>
</dbReference>